<name>A0ABW4ZF35_9BACT</name>
<comment type="caution">
    <text evidence="3">The sequence shown here is derived from an EMBL/GenBank/DDBJ whole genome shotgun (WGS) entry which is preliminary data.</text>
</comment>
<dbReference type="RefSeq" id="WP_377087540.1">
    <property type="nucleotide sequence ID" value="NZ_JBHSJL010000014.1"/>
</dbReference>
<keyword evidence="1" id="KW-0732">Signal</keyword>
<sequence length="269" mass="28173">MHSYLTTPTLLLSITCISSAATSAILIDNFSVVGTPNPDPSPDPASQVEITGSEISSTLLQESLGASAIGNRRISITIDPNDPFGSPGIGTDNVGRTVISSANSRLSLQNVRGDGGGAEDDYSTQHEVSWSLTGSNQNILTNSGVANFQDLSFAVDFSTGNALPGTSNVSFTFRLVDTSDNISQYALIANTADILAGSELHASFLSSSGSFDGDSVKSIFFDTNLGVTANNDFKQVNIDQISIVPEPTTTSLLLAFGSISLLRRRRASL</sequence>
<feature type="domain" description="Ice-binding protein C-terminal" evidence="2">
    <location>
        <begin position="244"/>
        <end position="266"/>
    </location>
</feature>
<organism evidence="3 4">
    <name type="scientific">Rubritalea tangerina</name>
    <dbReference type="NCBI Taxonomy" id="430798"/>
    <lineage>
        <taxon>Bacteria</taxon>
        <taxon>Pseudomonadati</taxon>
        <taxon>Verrucomicrobiota</taxon>
        <taxon>Verrucomicrobiia</taxon>
        <taxon>Verrucomicrobiales</taxon>
        <taxon>Rubritaleaceae</taxon>
        <taxon>Rubritalea</taxon>
    </lineage>
</organism>
<dbReference type="Proteomes" id="UP001597389">
    <property type="component" value="Unassembled WGS sequence"/>
</dbReference>
<evidence type="ECO:0000313" key="3">
    <source>
        <dbReference type="EMBL" id="MFD2160476.1"/>
    </source>
</evidence>
<evidence type="ECO:0000256" key="1">
    <source>
        <dbReference type="SAM" id="SignalP"/>
    </source>
</evidence>
<evidence type="ECO:0000313" key="4">
    <source>
        <dbReference type="Proteomes" id="UP001597389"/>
    </source>
</evidence>
<dbReference type="NCBIfam" id="TIGR02595">
    <property type="entry name" value="PEP_CTERM"/>
    <property type="match status" value="1"/>
</dbReference>
<evidence type="ECO:0000259" key="2">
    <source>
        <dbReference type="Pfam" id="PF07589"/>
    </source>
</evidence>
<accession>A0ABW4ZF35</accession>
<feature type="signal peptide" evidence="1">
    <location>
        <begin position="1"/>
        <end position="20"/>
    </location>
</feature>
<dbReference type="Pfam" id="PF07589">
    <property type="entry name" value="PEP-CTERM"/>
    <property type="match status" value="1"/>
</dbReference>
<feature type="chain" id="PRO_5046991284" evidence="1">
    <location>
        <begin position="21"/>
        <end position="269"/>
    </location>
</feature>
<keyword evidence="4" id="KW-1185">Reference proteome</keyword>
<dbReference type="InterPro" id="IPR013424">
    <property type="entry name" value="Ice-binding_C"/>
</dbReference>
<dbReference type="EMBL" id="JBHUJB010000082">
    <property type="protein sequence ID" value="MFD2160476.1"/>
    <property type="molecule type" value="Genomic_DNA"/>
</dbReference>
<protein>
    <submittedName>
        <fullName evidence="3">PEP-CTERM sorting domain-containing protein</fullName>
    </submittedName>
</protein>
<reference evidence="4" key="1">
    <citation type="journal article" date="2019" name="Int. J. Syst. Evol. Microbiol.">
        <title>The Global Catalogue of Microorganisms (GCM) 10K type strain sequencing project: providing services to taxonomists for standard genome sequencing and annotation.</title>
        <authorList>
            <consortium name="The Broad Institute Genomics Platform"/>
            <consortium name="The Broad Institute Genome Sequencing Center for Infectious Disease"/>
            <person name="Wu L."/>
            <person name="Ma J."/>
        </authorList>
    </citation>
    <scope>NUCLEOTIDE SEQUENCE [LARGE SCALE GENOMIC DNA]</scope>
    <source>
        <strain evidence="4">CCUG 57942</strain>
    </source>
</reference>
<gene>
    <name evidence="3" type="ORF">ACFSW8_16345</name>
</gene>
<proteinExistence type="predicted"/>